<sequence>MDGCTSADGINASLSDPNPPAAPTISVQNNCGESLLTASNYTGTLNWSTGESTESITVNVPGQYTLTQTLNGCTSAAATATATPKTIPTLIVTSNNPAECQGLGSLDFNFTGVPNGTYTITYDAGTFTNVDVLDNSASVPVAAGSYNNLTIEVSGCTSADGINASLSDPNPPVAPTISVQNSCGESVLTASNYTGTLQWSTGESTENIRVTEAGEYSLSQTVNGCTGTAATATATPKSIPTLFVTENNPAECLGLGSLDFSFTEVPDGNYTISYEGGSFNSVSVSGSTASVPAPAGAYNNLTITMNGCTSADGINASLSDPNPPAAPLISVQDSCGESVLTASGYSGTLLWSTGETKESITVTEAGEYSLIQTVNACTSNIALATATPKEIPTLAVSATDPAECQGQGLLEFTFTKVPNGTYTIAYDGSFFPDVVVTNNSAVVPTVARTYNNLTISVNRCTSANGVNAVLADPNPPVTPVISVQDNCGESILTASNYTGTLNWDTGESTESITVYTAREYTLSQTVTGCTSNSASIMANPGSVPTLTVSDNILTSCQGQGVIDFTFTNVPDGTYVITYDGGSFLNVVVSDNAASVQASAGTYNNLKITVDGCKSANGVHTILLIPDPPPAPDIIVQNNCGESVLTASNYTGALLWNTGDTTESITVTTSGEYSVLQTVNGCTSAASSAMAAPKTIPTLAVTATNPTECQGFGSLEFTFTNVPNGTYTITYNGNVFQGVVVANNKATVQAVARSYNNLRILVNECISSEGVNAILSDPNPPATPTITVQNNCGESVLTASNYTGTLNWDTGDTTESITVYIAREYTLTQTIDGCISNAASAMANPGANAPTPEIEVENNCGESIVTITNRIENAWLAWQINSTSDSVQSDECILTETGAYTITQKLGNCASLATVITVTPYEIPAAPIARNKEVCATDPVQTIIAEANAPDNTSVVWYNSATDGNKIESPILDTIGTVTYYAESENNTSGCVSSNRTPVTLTIKDLRLSLTDTTIIGKPNNNTAVLIFPSDSLQYQWYLNDFEITNATNQFYYIFESDRKNGNVFTVEVELPNGCKAEFDYNYSGRSAAEDISSINKSGLSTIKTYFTIYPNPTNTSFNIAVDTKQIPAPQDLTAKVYSVSGACVMEIPINRILQNIETLQINPGLYSVVLYNMQHPLQTKKLTITQH</sequence>
<evidence type="ECO:0000313" key="2">
    <source>
        <dbReference type="EMBL" id="MCY1720553.1"/>
    </source>
</evidence>
<dbReference type="AlphaFoldDB" id="A0A9X3J5M4"/>
<dbReference type="Proteomes" id="UP001145087">
    <property type="component" value="Unassembled WGS sequence"/>
</dbReference>
<organism evidence="2 3">
    <name type="scientific">Draconibacterium aestuarii</name>
    <dbReference type="NCBI Taxonomy" id="2998507"/>
    <lineage>
        <taxon>Bacteria</taxon>
        <taxon>Pseudomonadati</taxon>
        <taxon>Bacteroidota</taxon>
        <taxon>Bacteroidia</taxon>
        <taxon>Marinilabiliales</taxon>
        <taxon>Prolixibacteraceae</taxon>
        <taxon>Draconibacterium</taxon>
    </lineage>
</organism>
<evidence type="ECO:0000313" key="3">
    <source>
        <dbReference type="Proteomes" id="UP001145087"/>
    </source>
</evidence>
<evidence type="ECO:0000256" key="1">
    <source>
        <dbReference type="SAM" id="MobiDB-lite"/>
    </source>
</evidence>
<dbReference type="RefSeq" id="WP_343332887.1">
    <property type="nucleotide sequence ID" value="NZ_JAPOHD010000018.1"/>
</dbReference>
<reference evidence="2" key="1">
    <citation type="submission" date="2022-11" db="EMBL/GenBank/DDBJ databases">
        <title>Marilongibacter aestuarii gen. nov., sp. nov., isolated from tidal flat sediment.</title>
        <authorList>
            <person name="Jiayan W."/>
        </authorList>
    </citation>
    <scope>NUCLEOTIDE SEQUENCE</scope>
    <source>
        <strain evidence="2">Z1-6</strain>
    </source>
</reference>
<comment type="caution">
    <text evidence="2">The sequence shown here is derived from an EMBL/GenBank/DDBJ whole genome shotgun (WGS) entry which is preliminary data.</text>
</comment>
<dbReference type="EMBL" id="JAPOHD010000018">
    <property type="protein sequence ID" value="MCY1720553.1"/>
    <property type="molecule type" value="Genomic_DNA"/>
</dbReference>
<protein>
    <submittedName>
        <fullName evidence="2">T9SS type A sorting domain-containing protein</fullName>
    </submittedName>
</protein>
<proteinExistence type="predicted"/>
<keyword evidence="3" id="KW-1185">Reference proteome</keyword>
<feature type="region of interest" description="Disordered" evidence="1">
    <location>
        <begin position="1"/>
        <end position="23"/>
    </location>
</feature>
<accession>A0A9X3J5M4</accession>
<dbReference type="InterPro" id="IPR026444">
    <property type="entry name" value="Secre_tail"/>
</dbReference>
<name>A0A9X3J5M4_9BACT</name>
<gene>
    <name evidence="2" type="ORF">OU798_09385</name>
</gene>
<dbReference type="NCBIfam" id="TIGR04183">
    <property type="entry name" value="Por_Secre_tail"/>
    <property type="match status" value="1"/>
</dbReference>